<dbReference type="InterPro" id="IPR036108">
    <property type="entry name" value="4pyrrol_syn_uPrphyn_synt_sf"/>
</dbReference>
<evidence type="ECO:0000259" key="10">
    <source>
        <dbReference type="Pfam" id="PF02602"/>
    </source>
</evidence>
<gene>
    <name evidence="11" type="ORF">GCM10008098_29820</name>
</gene>
<keyword evidence="5 9" id="KW-0627">Porphyrin biosynthesis</keyword>
<sequence length="250" mass="26149">MDNENLRGRIVVITRPAGTAAALTRRVRALGGMPLLLPGLALRGAADEAVARAGLKVALLDELLVFTSPAAVRHAAALAPLQTTATVLAVGQGTAQALRRYGIAALLSPQRQDSEGLLEHPALQDLHGRRVALIGAAGGRGVLREQLAARGARLRELHAYRRVPPRLDRRHVDALLQLPASARVLLSSAEALQNLQQLLPPPAWARLCAATAVVSSERLAAAARAAGFSRIVLAASALSADLLDAARRAG</sequence>
<dbReference type="EC" id="4.2.1.75" evidence="3 9"/>
<evidence type="ECO:0000256" key="2">
    <source>
        <dbReference type="ARBA" id="ARBA00008133"/>
    </source>
</evidence>
<dbReference type="PANTHER" id="PTHR38042:SF1">
    <property type="entry name" value="UROPORPHYRINOGEN-III SYNTHASE, CHLOROPLASTIC"/>
    <property type="match status" value="1"/>
</dbReference>
<evidence type="ECO:0000256" key="9">
    <source>
        <dbReference type="RuleBase" id="RU366031"/>
    </source>
</evidence>
<comment type="function">
    <text evidence="6 9">Catalyzes cyclization of the linear tetrapyrrole, hydroxymethylbilane, to the macrocyclic uroporphyrinogen III.</text>
</comment>
<organism evidence="11 12">
    <name type="scientific">Rhodanobacter panaciterrae</name>
    <dbReference type="NCBI Taxonomy" id="490572"/>
    <lineage>
        <taxon>Bacteria</taxon>
        <taxon>Pseudomonadati</taxon>
        <taxon>Pseudomonadota</taxon>
        <taxon>Gammaproteobacteria</taxon>
        <taxon>Lysobacterales</taxon>
        <taxon>Rhodanobacteraceae</taxon>
        <taxon>Rhodanobacter</taxon>
    </lineage>
</organism>
<dbReference type="InterPro" id="IPR003754">
    <property type="entry name" value="4pyrrol_synth_uPrphyn_synth"/>
</dbReference>
<dbReference type="InterPro" id="IPR039793">
    <property type="entry name" value="UROS/Hem4"/>
</dbReference>
<comment type="caution">
    <text evidence="11">The sequence shown here is derived from an EMBL/GenBank/DDBJ whole genome shotgun (WGS) entry which is preliminary data.</text>
</comment>
<dbReference type="PANTHER" id="PTHR38042">
    <property type="entry name" value="UROPORPHYRINOGEN-III SYNTHASE, CHLOROPLASTIC"/>
    <property type="match status" value="1"/>
</dbReference>
<evidence type="ECO:0000313" key="12">
    <source>
        <dbReference type="Proteomes" id="UP000621898"/>
    </source>
</evidence>
<protein>
    <recommendedName>
        <fullName evidence="7 9">Uroporphyrinogen-III synthase</fullName>
        <ecNumber evidence="3 9">4.2.1.75</ecNumber>
    </recommendedName>
</protein>
<dbReference type="Gene3D" id="3.40.50.10090">
    <property type="match status" value="2"/>
</dbReference>
<evidence type="ECO:0000256" key="3">
    <source>
        <dbReference type="ARBA" id="ARBA00013109"/>
    </source>
</evidence>
<reference evidence="12" key="1">
    <citation type="journal article" date="2019" name="Int. J. Syst. Evol. Microbiol.">
        <title>The Global Catalogue of Microorganisms (GCM) 10K type strain sequencing project: providing services to taxonomists for standard genome sequencing and annotation.</title>
        <authorList>
            <consortium name="The Broad Institute Genomics Platform"/>
            <consortium name="The Broad Institute Genome Sequencing Center for Infectious Disease"/>
            <person name="Wu L."/>
            <person name="Ma J."/>
        </authorList>
    </citation>
    <scope>NUCLEOTIDE SEQUENCE [LARGE SCALE GENOMIC DNA]</scope>
    <source>
        <strain evidence="12">KCTC 22232</strain>
    </source>
</reference>
<evidence type="ECO:0000256" key="4">
    <source>
        <dbReference type="ARBA" id="ARBA00023239"/>
    </source>
</evidence>
<keyword evidence="4 9" id="KW-0456">Lyase</keyword>
<evidence type="ECO:0000256" key="8">
    <source>
        <dbReference type="ARBA" id="ARBA00048617"/>
    </source>
</evidence>
<comment type="pathway">
    <text evidence="1 9">Porphyrin-containing compound metabolism; protoporphyrin-IX biosynthesis; coproporphyrinogen-III from 5-aminolevulinate: step 3/4.</text>
</comment>
<dbReference type="Proteomes" id="UP000621898">
    <property type="component" value="Unassembled WGS sequence"/>
</dbReference>
<evidence type="ECO:0000256" key="1">
    <source>
        <dbReference type="ARBA" id="ARBA00004772"/>
    </source>
</evidence>
<evidence type="ECO:0000313" key="11">
    <source>
        <dbReference type="EMBL" id="GGY34652.1"/>
    </source>
</evidence>
<comment type="catalytic activity">
    <reaction evidence="8 9">
        <text>hydroxymethylbilane = uroporphyrinogen III + H2O</text>
        <dbReference type="Rhea" id="RHEA:18965"/>
        <dbReference type="ChEBI" id="CHEBI:15377"/>
        <dbReference type="ChEBI" id="CHEBI:57308"/>
        <dbReference type="ChEBI" id="CHEBI:57845"/>
        <dbReference type="EC" id="4.2.1.75"/>
    </reaction>
</comment>
<evidence type="ECO:0000256" key="7">
    <source>
        <dbReference type="ARBA" id="ARBA00040167"/>
    </source>
</evidence>
<feature type="domain" description="Tetrapyrrole biosynthesis uroporphyrinogen III synthase" evidence="10">
    <location>
        <begin position="22"/>
        <end position="238"/>
    </location>
</feature>
<evidence type="ECO:0000256" key="6">
    <source>
        <dbReference type="ARBA" id="ARBA00037589"/>
    </source>
</evidence>
<dbReference type="SUPFAM" id="SSF69618">
    <property type="entry name" value="HemD-like"/>
    <property type="match status" value="1"/>
</dbReference>
<evidence type="ECO:0000256" key="5">
    <source>
        <dbReference type="ARBA" id="ARBA00023244"/>
    </source>
</evidence>
<dbReference type="Pfam" id="PF02602">
    <property type="entry name" value="HEM4"/>
    <property type="match status" value="1"/>
</dbReference>
<comment type="similarity">
    <text evidence="2 9">Belongs to the uroporphyrinogen-III synthase family.</text>
</comment>
<dbReference type="CDD" id="cd06578">
    <property type="entry name" value="HemD"/>
    <property type="match status" value="1"/>
</dbReference>
<keyword evidence="12" id="KW-1185">Reference proteome</keyword>
<name>A0ABQ3A7J0_9GAMM</name>
<accession>A0ABQ3A7J0</accession>
<proteinExistence type="inferred from homology"/>
<dbReference type="EMBL" id="BMXT01000005">
    <property type="protein sequence ID" value="GGY34652.1"/>
    <property type="molecule type" value="Genomic_DNA"/>
</dbReference>